<reference evidence="3" key="1">
    <citation type="submission" date="2021-01" db="EMBL/GenBank/DDBJ databases">
        <title>Whole genome shotgun sequence of Demequina activiva NBRC 110675.</title>
        <authorList>
            <person name="Komaki H."/>
            <person name="Tamura T."/>
        </authorList>
    </citation>
    <scope>NUCLEOTIDE SEQUENCE</scope>
    <source>
        <strain evidence="3">NBRC 110675</strain>
    </source>
</reference>
<comment type="caution">
    <text evidence="3">The sequence shown here is derived from an EMBL/GenBank/DDBJ whole genome shotgun (WGS) entry which is preliminary data.</text>
</comment>
<evidence type="ECO:0008006" key="5">
    <source>
        <dbReference type="Google" id="ProtNLM"/>
    </source>
</evidence>
<gene>
    <name evidence="3" type="ORF">Dac01nite_16950</name>
</gene>
<name>A0A919ULQ4_9MICO</name>
<keyword evidence="2" id="KW-0732">Signal</keyword>
<dbReference type="EMBL" id="BONR01000003">
    <property type="protein sequence ID" value="GIG54943.1"/>
    <property type="molecule type" value="Genomic_DNA"/>
</dbReference>
<dbReference type="RefSeq" id="WP_203655923.1">
    <property type="nucleotide sequence ID" value="NZ_BONR01000003.1"/>
</dbReference>
<feature type="signal peptide" evidence="2">
    <location>
        <begin position="1"/>
        <end position="24"/>
    </location>
</feature>
<feature type="chain" id="PRO_5039083054" description="Lipoprotein" evidence="2">
    <location>
        <begin position="25"/>
        <end position="218"/>
    </location>
</feature>
<dbReference type="AlphaFoldDB" id="A0A919ULQ4"/>
<dbReference type="PROSITE" id="PS51257">
    <property type="entry name" value="PROKAR_LIPOPROTEIN"/>
    <property type="match status" value="1"/>
</dbReference>
<accession>A0A919ULQ4</accession>
<evidence type="ECO:0000313" key="4">
    <source>
        <dbReference type="Proteomes" id="UP000652354"/>
    </source>
</evidence>
<protein>
    <recommendedName>
        <fullName evidence="5">Lipoprotein</fullName>
    </recommendedName>
</protein>
<feature type="region of interest" description="Disordered" evidence="1">
    <location>
        <begin position="22"/>
        <end position="98"/>
    </location>
</feature>
<sequence length="218" mass="21849">MTWRQRATAAAIAIAVGASLSACTSDEPQDADLGPTTSTPTPEASATASATPAPVATASPSPTETEPAPRTTTEDGSASAAVPQEWSEDAATEGGLTQDPAVTGVIGAWSAGQGEVSVVTIRNDTGASDPEAYFAEYFGELGEDDGVTVSHESTTTDDGDPLLLIDIEPSAGQGGDAQTLSYVLGEATIVAGVLTYDGALSPAEREAFVALAVSTEVS</sequence>
<feature type="compositionally biased region" description="Low complexity" evidence="1">
    <location>
        <begin position="35"/>
        <end position="71"/>
    </location>
</feature>
<dbReference type="Proteomes" id="UP000652354">
    <property type="component" value="Unassembled WGS sequence"/>
</dbReference>
<keyword evidence="4" id="KW-1185">Reference proteome</keyword>
<evidence type="ECO:0000256" key="2">
    <source>
        <dbReference type="SAM" id="SignalP"/>
    </source>
</evidence>
<evidence type="ECO:0000313" key="3">
    <source>
        <dbReference type="EMBL" id="GIG54943.1"/>
    </source>
</evidence>
<evidence type="ECO:0000256" key="1">
    <source>
        <dbReference type="SAM" id="MobiDB-lite"/>
    </source>
</evidence>
<organism evidence="3 4">
    <name type="scientific">Demequina activiva</name>
    <dbReference type="NCBI Taxonomy" id="1582364"/>
    <lineage>
        <taxon>Bacteria</taxon>
        <taxon>Bacillati</taxon>
        <taxon>Actinomycetota</taxon>
        <taxon>Actinomycetes</taxon>
        <taxon>Micrococcales</taxon>
        <taxon>Demequinaceae</taxon>
        <taxon>Demequina</taxon>
    </lineage>
</organism>
<proteinExistence type="predicted"/>